<evidence type="ECO:0000256" key="1">
    <source>
        <dbReference type="SAM" id="Phobius"/>
    </source>
</evidence>
<feature type="transmembrane region" description="Helical" evidence="1">
    <location>
        <begin position="111"/>
        <end position="132"/>
    </location>
</feature>
<evidence type="ECO:0000313" key="3">
    <source>
        <dbReference type="EMBL" id="MFC5584213.1"/>
    </source>
</evidence>
<dbReference type="Proteomes" id="UP001596107">
    <property type="component" value="Unassembled WGS sequence"/>
</dbReference>
<organism evidence="3 4">
    <name type="scientific">Nitratireductor kimnyeongensis</name>
    <dbReference type="NCBI Taxonomy" id="430679"/>
    <lineage>
        <taxon>Bacteria</taxon>
        <taxon>Pseudomonadati</taxon>
        <taxon>Pseudomonadota</taxon>
        <taxon>Alphaproteobacteria</taxon>
        <taxon>Hyphomicrobiales</taxon>
        <taxon>Phyllobacteriaceae</taxon>
        <taxon>Nitratireductor</taxon>
    </lineage>
</organism>
<accession>A0ABW0T5E9</accession>
<dbReference type="Gene3D" id="1.20.58.1690">
    <property type="match status" value="1"/>
</dbReference>
<dbReference type="RefSeq" id="WP_223019973.1">
    <property type="nucleotide sequence ID" value="NZ_CP078143.1"/>
</dbReference>
<sequence>MSEFATELSDLIRDRGITSDEQLARRAMSFQKPGARRINVHARTINNWRNGRSRPRSLEDPRLVLVLKALAPSEEEMSALAQSFGSAATETGQVEQGRFLPRPIHRGHQKLYLAAVILIALSSLAIFSAYSLGPARSDYLAEIPPDQLRLSKDGFVLPHSNEQIIRQSELDTLSGWELYVARNEIFARHGRPFVEPSSGCLQKHFDRWTTSAGNQTGWYVKRSGTPLATDLEYKNAASIRDYECEVRGGQYTCNGKLNPCR</sequence>
<dbReference type="InterPro" id="IPR025582">
    <property type="entry name" value="YARHG_dom"/>
</dbReference>
<keyword evidence="1" id="KW-1133">Transmembrane helix</keyword>
<keyword evidence="1" id="KW-0472">Membrane</keyword>
<dbReference type="InterPro" id="IPR038434">
    <property type="entry name" value="YARHG_sf"/>
</dbReference>
<dbReference type="EMBL" id="JBHSNB010000001">
    <property type="protein sequence ID" value="MFC5584213.1"/>
    <property type="molecule type" value="Genomic_DNA"/>
</dbReference>
<dbReference type="SMART" id="SM01324">
    <property type="entry name" value="YARHG"/>
    <property type="match status" value="1"/>
</dbReference>
<keyword evidence="4" id="KW-1185">Reference proteome</keyword>
<feature type="domain" description="YARHG" evidence="2">
    <location>
        <begin position="153"/>
        <end position="244"/>
    </location>
</feature>
<reference evidence="4" key="1">
    <citation type="journal article" date="2019" name="Int. J. Syst. Evol. Microbiol.">
        <title>The Global Catalogue of Microorganisms (GCM) 10K type strain sequencing project: providing services to taxonomists for standard genome sequencing and annotation.</title>
        <authorList>
            <consortium name="The Broad Institute Genomics Platform"/>
            <consortium name="The Broad Institute Genome Sequencing Center for Infectious Disease"/>
            <person name="Wu L."/>
            <person name="Ma J."/>
        </authorList>
    </citation>
    <scope>NUCLEOTIDE SEQUENCE [LARGE SCALE GENOMIC DNA]</scope>
    <source>
        <strain evidence="4">JCM 3366</strain>
    </source>
</reference>
<keyword evidence="1" id="KW-0812">Transmembrane</keyword>
<protein>
    <submittedName>
        <fullName evidence="3">YARHG domain-containing protein</fullName>
    </submittedName>
</protein>
<gene>
    <name evidence="3" type="ORF">ACFPOD_03745</name>
</gene>
<evidence type="ECO:0000313" key="4">
    <source>
        <dbReference type="Proteomes" id="UP001596107"/>
    </source>
</evidence>
<name>A0ABW0T5E9_9HYPH</name>
<evidence type="ECO:0000259" key="2">
    <source>
        <dbReference type="SMART" id="SM01324"/>
    </source>
</evidence>
<dbReference type="Pfam" id="PF13308">
    <property type="entry name" value="YARHG"/>
    <property type="match status" value="1"/>
</dbReference>
<comment type="caution">
    <text evidence="3">The sequence shown here is derived from an EMBL/GenBank/DDBJ whole genome shotgun (WGS) entry which is preliminary data.</text>
</comment>
<proteinExistence type="predicted"/>